<gene>
    <name evidence="3" type="ORF">AVEN_34019_1</name>
</gene>
<organism evidence="3 4">
    <name type="scientific">Araneus ventricosus</name>
    <name type="common">Orbweaver spider</name>
    <name type="synonym">Epeira ventricosa</name>
    <dbReference type="NCBI Taxonomy" id="182803"/>
    <lineage>
        <taxon>Eukaryota</taxon>
        <taxon>Metazoa</taxon>
        <taxon>Ecdysozoa</taxon>
        <taxon>Arthropoda</taxon>
        <taxon>Chelicerata</taxon>
        <taxon>Arachnida</taxon>
        <taxon>Araneae</taxon>
        <taxon>Araneomorphae</taxon>
        <taxon>Entelegynae</taxon>
        <taxon>Araneoidea</taxon>
        <taxon>Araneidae</taxon>
        <taxon>Araneus</taxon>
    </lineage>
</organism>
<feature type="domain" description="BTB" evidence="2">
    <location>
        <begin position="57"/>
        <end position="133"/>
    </location>
</feature>
<feature type="non-terminal residue" evidence="3">
    <location>
        <position position="1"/>
    </location>
</feature>
<accession>A0A4Y2DCH2</accession>
<dbReference type="PANTHER" id="PTHR45774:SF4">
    <property type="entry name" value="AXUNDEAD, ISOFORM F"/>
    <property type="match status" value="1"/>
</dbReference>
<dbReference type="Gene3D" id="3.30.710.10">
    <property type="entry name" value="Potassium Channel Kv1.1, Chain A"/>
    <property type="match status" value="1"/>
</dbReference>
<dbReference type="InterPro" id="IPR000210">
    <property type="entry name" value="BTB/POZ_dom"/>
</dbReference>
<reference evidence="3 4" key="1">
    <citation type="journal article" date="2019" name="Sci. Rep.">
        <title>Orb-weaving spider Araneus ventricosus genome elucidates the spidroin gene catalogue.</title>
        <authorList>
            <person name="Kono N."/>
            <person name="Nakamura H."/>
            <person name="Ohtoshi R."/>
            <person name="Moran D.A.P."/>
            <person name="Shinohara A."/>
            <person name="Yoshida Y."/>
            <person name="Fujiwara M."/>
            <person name="Mori M."/>
            <person name="Tomita M."/>
            <person name="Arakawa K."/>
        </authorList>
    </citation>
    <scope>NUCLEOTIDE SEQUENCE [LARGE SCALE GENOMIC DNA]</scope>
</reference>
<name>A0A4Y2DCH2_ARAVE</name>
<comment type="caution">
    <text evidence="3">The sequence shown here is derived from an EMBL/GenBank/DDBJ whole genome shotgun (WGS) entry which is preliminary data.</text>
</comment>
<dbReference type="EMBL" id="BGPR01089199">
    <property type="protein sequence ID" value="GBM14371.1"/>
    <property type="molecule type" value="Genomic_DNA"/>
</dbReference>
<dbReference type="GO" id="GO:0022008">
    <property type="term" value="P:neurogenesis"/>
    <property type="evidence" value="ECO:0007669"/>
    <property type="project" value="TreeGrafter"/>
</dbReference>
<protein>
    <recommendedName>
        <fullName evidence="2">BTB domain-containing protein</fullName>
    </recommendedName>
</protein>
<dbReference type="InterPro" id="IPR011333">
    <property type="entry name" value="SKP1/BTB/POZ_sf"/>
</dbReference>
<evidence type="ECO:0000256" key="1">
    <source>
        <dbReference type="SAM" id="MobiDB-lite"/>
    </source>
</evidence>
<proteinExistence type="predicted"/>
<dbReference type="OrthoDB" id="6435848at2759"/>
<dbReference type="SMART" id="SM00225">
    <property type="entry name" value="BTB"/>
    <property type="match status" value="1"/>
</dbReference>
<dbReference type="Pfam" id="PF00651">
    <property type="entry name" value="BTB"/>
    <property type="match status" value="1"/>
</dbReference>
<dbReference type="PANTHER" id="PTHR45774">
    <property type="entry name" value="BTB/POZ DOMAIN-CONTAINING"/>
    <property type="match status" value="1"/>
</dbReference>
<feature type="region of interest" description="Disordered" evidence="1">
    <location>
        <begin position="17"/>
        <end position="40"/>
    </location>
</feature>
<dbReference type="SUPFAM" id="SSF54695">
    <property type="entry name" value="POZ domain"/>
    <property type="match status" value="1"/>
</dbReference>
<dbReference type="GO" id="GO:0005829">
    <property type="term" value="C:cytosol"/>
    <property type="evidence" value="ECO:0007669"/>
    <property type="project" value="TreeGrafter"/>
</dbReference>
<dbReference type="PROSITE" id="PS50097">
    <property type="entry name" value="BTB"/>
    <property type="match status" value="1"/>
</dbReference>
<evidence type="ECO:0000259" key="2">
    <source>
        <dbReference type="PROSITE" id="PS50097"/>
    </source>
</evidence>
<dbReference type="Proteomes" id="UP000499080">
    <property type="component" value="Unassembled WGS sequence"/>
</dbReference>
<evidence type="ECO:0000313" key="4">
    <source>
        <dbReference type="Proteomes" id="UP000499080"/>
    </source>
</evidence>
<keyword evidence="4" id="KW-1185">Reference proteome</keyword>
<evidence type="ECO:0000313" key="3">
    <source>
        <dbReference type="EMBL" id="GBM14371.1"/>
    </source>
</evidence>
<dbReference type="AlphaFoldDB" id="A0A4Y2DCH2"/>
<sequence length="213" mass="24349">NMYGNSDNQMSWLSCAESDNDASETGSQYSDFGGHHGYRPPDHSQRLRKLYNSQLYTDVKFVVNCGIKPKPELRAHKAILAVGSEEFAKMLFGNAPQDTGRPTVSEYEIKNVSFEAFKNVVEYLYTDDVYFENNVLVVQTMAAARKFQVQPLVSRCESYFESMEISEDSAASVYQMAIDNKMERLKNRCSQFIQENTRGVIRLVYSFLYTDAK</sequence>